<gene>
    <name evidence="2" type="ORF">ACFQ39_08940</name>
</gene>
<dbReference type="PROSITE" id="PS51257">
    <property type="entry name" value="PROKAR_LIPOPROTEIN"/>
    <property type="match status" value="1"/>
</dbReference>
<evidence type="ECO:0000256" key="1">
    <source>
        <dbReference type="SAM" id="SignalP"/>
    </source>
</evidence>
<feature type="signal peptide" evidence="1">
    <location>
        <begin position="1"/>
        <end position="26"/>
    </location>
</feature>
<dbReference type="EMBL" id="JBHTMY010000003">
    <property type="protein sequence ID" value="MFD1315739.1"/>
    <property type="molecule type" value="Genomic_DNA"/>
</dbReference>
<keyword evidence="3" id="KW-1185">Reference proteome</keyword>
<dbReference type="Pfam" id="PF14391">
    <property type="entry name" value="DUF4421"/>
    <property type="match status" value="1"/>
</dbReference>
<organism evidence="2 3">
    <name type="scientific">Namhaeicola litoreus</name>
    <dbReference type="NCBI Taxonomy" id="1052145"/>
    <lineage>
        <taxon>Bacteria</taxon>
        <taxon>Pseudomonadati</taxon>
        <taxon>Bacteroidota</taxon>
        <taxon>Flavobacteriia</taxon>
        <taxon>Flavobacteriales</taxon>
        <taxon>Flavobacteriaceae</taxon>
        <taxon>Namhaeicola</taxon>
    </lineage>
</organism>
<sequence length="360" mass="41784">MKRTKWWSKSKSLILLQLLFSCFLFAQNNEKDSLIQSEYIENYHHQLNVRLEMQNQNEKLKISYEDSFAKIVPNLTYRYGIGLNYRFGSVRIGFRPSVSENSAAKKGESDVFTLKFKFLYNNWAHYIDYFYFKGFYAENSQNIDLARAVNGKYIQFPDLKSSFLTGESLYKFNPNFSLRAIETQTEIQIKSAGTFMAGIDYTFYSYTGAHTLIDREGNEIKRDAYKDNSGFYTGFIGGYYYTYVYQKYWYASGFVQPGAGIDFYRLNEFDSGIKEQQKGTDLIVNLKMGITAGYSGPKYYGGVNLSSNGARTANRDDLTIRNNYTSVMLFIGYRFKPPKTVVKSMDEIERYIPILQEDKN</sequence>
<reference evidence="3" key="1">
    <citation type="journal article" date="2019" name="Int. J. Syst. Evol. Microbiol.">
        <title>The Global Catalogue of Microorganisms (GCM) 10K type strain sequencing project: providing services to taxonomists for standard genome sequencing and annotation.</title>
        <authorList>
            <consortium name="The Broad Institute Genomics Platform"/>
            <consortium name="The Broad Institute Genome Sequencing Center for Infectious Disease"/>
            <person name="Wu L."/>
            <person name="Ma J."/>
        </authorList>
    </citation>
    <scope>NUCLEOTIDE SEQUENCE [LARGE SCALE GENOMIC DNA]</scope>
    <source>
        <strain evidence="3">CCUG 61485</strain>
    </source>
</reference>
<accession>A0ABW3Y4R4</accession>
<dbReference type="Proteomes" id="UP001597201">
    <property type="component" value="Unassembled WGS sequence"/>
</dbReference>
<evidence type="ECO:0000313" key="3">
    <source>
        <dbReference type="Proteomes" id="UP001597201"/>
    </source>
</evidence>
<name>A0ABW3Y4R4_9FLAO</name>
<evidence type="ECO:0000313" key="2">
    <source>
        <dbReference type="EMBL" id="MFD1315739.1"/>
    </source>
</evidence>
<keyword evidence="1" id="KW-0732">Signal</keyword>
<protein>
    <submittedName>
        <fullName evidence="2">DUF4421 family protein</fullName>
    </submittedName>
</protein>
<dbReference type="InterPro" id="IPR025535">
    <property type="entry name" value="DUF4421"/>
</dbReference>
<dbReference type="RefSeq" id="WP_377178199.1">
    <property type="nucleotide sequence ID" value="NZ_JBHTMY010000003.1"/>
</dbReference>
<proteinExistence type="predicted"/>
<feature type="chain" id="PRO_5045261275" evidence="1">
    <location>
        <begin position="27"/>
        <end position="360"/>
    </location>
</feature>
<comment type="caution">
    <text evidence="2">The sequence shown here is derived from an EMBL/GenBank/DDBJ whole genome shotgun (WGS) entry which is preliminary data.</text>
</comment>